<evidence type="ECO:0000313" key="4">
    <source>
        <dbReference type="Proteomes" id="UP000677918"/>
    </source>
</evidence>
<dbReference type="AlphaFoldDB" id="A0A8J4H203"/>
<organism evidence="3 4">
    <name type="scientific">Xylanibacillus composti</name>
    <dbReference type="NCBI Taxonomy" id="1572762"/>
    <lineage>
        <taxon>Bacteria</taxon>
        <taxon>Bacillati</taxon>
        <taxon>Bacillota</taxon>
        <taxon>Bacilli</taxon>
        <taxon>Bacillales</taxon>
        <taxon>Paenibacillaceae</taxon>
        <taxon>Xylanibacillus</taxon>
    </lineage>
</organism>
<reference evidence="3" key="1">
    <citation type="submission" date="2021-04" db="EMBL/GenBank/DDBJ databases">
        <title>Draft genome sequence of Xylanibacillus composti strain K13.</title>
        <authorList>
            <person name="Uke A."/>
            <person name="Chhe C."/>
            <person name="Baramee S."/>
            <person name="Kosugi A."/>
        </authorList>
    </citation>
    <scope>NUCLEOTIDE SEQUENCE</scope>
    <source>
        <strain evidence="3">K13</strain>
    </source>
</reference>
<dbReference type="PANTHER" id="PTHR33490">
    <property type="entry name" value="BLR5614 PROTEIN-RELATED"/>
    <property type="match status" value="1"/>
</dbReference>
<name>A0A8J4H203_9BACL</name>
<dbReference type="PANTHER" id="PTHR33490:SF3">
    <property type="entry name" value="CONSERVED INTEGRAL MEMBRANE PROTEIN"/>
    <property type="match status" value="1"/>
</dbReference>
<dbReference type="Proteomes" id="UP000677918">
    <property type="component" value="Unassembled WGS sequence"/>
</dbReference>
<accession>A0A8J4H203</accession>
<dbReference type="Gene3D" id="3.10.620.30">
    <property type="match status" value="1"/>
</dbReference>
<dbReference type="InterPro" id="IPR038765">
    <property type="entry name" value="Papain-like_cys_pep_sf"/>
</dbReference>
<dbReference type="InterPro" id="IPR002931">
    <property type="entry name" value="Transglutaminase-like"/>
</dbReference>
<dbReference type="Pfam" id="PF01841">
    <property type="entry name" value="Transglut_core"/>
    <property type="match status" value="1"/>
</dbReference>
<evidence type="ECO:0000256" key="1">
    <source>
        <dbReference type="SAM" id="SignalP"/>
    </source>
</evidence>
<evidence type="ECO:0000259" key="2">
    <source>
        <dbReference type="SMART" id="SM00460"/>
    </source>
</evidence>
<dbReference type="RefSeq" id="WP_213409800.1">
    <property type="nucleotide sequence ID" value="NZ_BOVK01000001.1"/>
</dbReference>
<feature type="chain" id="PRO_5035303211" evidence="1">
    <location>
        <begin position="25"/>
        <end position="267"/>
    </location>
</feature>
<comment type="caution">
    <text evidence="3">The sequence shown here is derived from an EMBL/GenBank/DDBJ whole genome shotgun (WGS) entry which is preliminary data.</text>
</comment>
<dbReference type="SMART" id="SM00460">
    <property type="entry name" value="TGc"/>
    <property type="match status" value="1"/>
</dbReference>
<evidence type="ECO:0000313" key="3">
    <source>
        <dbReference type="EMBL" id="GIQ67188.1"/>
    </source>
</evidence>
<dbReference type="SUPFAM" id="SSF54001">
    <property type="entry name" value="Cysteine proteinases"/>
    <property type="match status" value="1"/>
</dbReference>
<feature type="signal peptide" evidence="1">
    <location>
        <begin position="1"/>
        <end position="24"/>
    </location>
</feature>
<proteinExistence type="predicted"/>
<gene>
    <name evidence="3" type="ORF">XYCOK13_00120</name>
</gene>
<keyword evidence="1" id="KW-0732">Signal</keyword>
<feature type="domain" description="Transglutaminase-like" evidence="2">
    <location>
        <begin position="181"/>
        <end position="241"/>
    </location>
</feature>
<sequence>MKTWKWVLYGVLICALLAPTSVLAAEPAPVILFEEDAGGVVQVNLPPTADLAKIKIRISKGEQQYTYDAGSYNIFPLQMGDGNYSIMLLEQVTGNKYRLLKGQQVTYKAQTPEEVYQQSIQNIQWDESMDVIEKAAALTEKLETDEEKIKAIYQYVVSNITYDYEKAKSVKSGYIPSVEQTYESKSGICYDYAAIFAAMLRSVDIPTKLVMGHRSDISEYHAWNEVYLKEKDEWRTIDTTYDAAFIGKQVQSSMYQNSDLYTSERAY</sequence>
<protein>
    <submittedName>
        <fullName evidence="3">Transglutaminase domain-containing protein</fullName>
    </submittedName>
</protein>
<dbReference type="EMBL" id="BOVK01000001">
    <property type="protein sequence ID" value="GIQ67188.1"/>
    <property type="molecule type" value="Genomic_DNA"/>
</dbReference>
<keyword evidence="4" id="KW-1185">Reference proteome</keyword>